<organism evidence="1 2">
    <name type="scientific">Podospora didyma</name>
    <dbReference type="NCBI Taxonomy" id="330526"/>
    <lineage>
        <taxon>Eukaryota</taxon>
        <taxon>Fungi</taxon>
        <taxon>Dikarya</taxon>
        <taxon>Ascomycota</taxon>
        <taxon>Pezizomycotina</taxon>
        <taxon>Sordariomycetes</taxon>
        <taxon>Sordariomycetidae</taxon>
        <taxon>Sordariales</taxon>
        <taxon>Podosporaceae</taxon>
        <taxon>Podospora</taxon>
    </lineage>
</organism>
<comment type="caution">
    <text evidence="1">The sequence shown here is derived from an EMBL/GenBank/DDBJ whole genome shotgun (WGS) entry which is preliminary data.</text>
</comment>
<protein>
    <submittedName>
        <fullName evidence="1">Uncharacterized protein</fullName>
    </submittedName>
</protein>
<reference evidence="1" key="1">
    <citation type="journal article" date="2023" name="Mol. Phylogenet. Evol.">
        <title>Genome-scale phylogeny and comparative genomics of the fungal order Sordariales.</title>
        <authorList>
            <person name="Hensen N."/>
            <person name="Bonometti L."/>
            <person name="Westerberg I."/>
            <person name="Brannstrom I.O."/>
            <person name="Guillou S."/>
            <person name="Cros-Aarteil S."/>
            <person name="Calhoun S."/>
            <person name="Haridas S."/>
            <person name="Kuo A."/>
            <person name="Mondo S."/>
            <person name="Pangilinan J."/>
            <person name="Riley R."/>
            <person name="LaButti K."/>
            <person name="Andreopoulos B."/>
            <person name="Lipzen A."/>
            <person name="Chen C."/>
            <person name="Yan M."/>
            <person name="Daum C."/>
            <person name="Ng V."/>
            <person name="Clum A."/>
            <person name="Steindorff A."/>
            <person name="Ohm R.A."/>
            <person name="Martin F."/>
            <person name="Silar P."/>
            <person name="Natvig D.O."/>
            <person name="Lalanne C."/>
            <person name="Gautier V."/>
            <person name="Ament-Velasquez S.L."/>
            <person name="Kruys A."/>
            <person name="Hutchinson M.I."/>
            <person name="Powell A.J."/>
            <person name="Barry K."/>
            <person name="Miller A.N."/>
            <person name="Grigoriev I.V."/>
            <person name="Debuchy R."/>
            <person name="Gladieux P."/>
            <person name="Hiltunen Thoren M."/>
            <person name="Johannesson H."/>
        </authorList>
    </citation>
    <scope>NUCLEOTIDE SEQUENCE</scope>
    <source>
        <strain evidence="1">CBS 232.78</strain>
    </source>
</reference>
<dbReference type="Proteomes" id="UP001285441">
    <property type="component" value="Unassembled WGS sequence"/>
</dbReference>
<keyword evidence="2" id="KW-1185">Reference proteome</keyword>
<gene>
    <name evidence="1" type="ORF">B0H63DRAFT_467062</name>
</gene>
<name>A0AAE0P0X1_9PEZI</name>
<accession>A0AAE0P0X1</accession>
<proteinExistence type="predicted"/>
<dbReference type="EMBL" id="JAULSW010000002">
    <property type="protein sequence ID" value="KAK3391020.1"/>
    <property type="molecule type" value="Genomic_DNA"/>
</dbReference>
<sequence>MCLYVCVMSCSYDMVHTWWPAVALAVGCCCCHGRDLVRCLMGLVGLVGLDWGDRELSSWEGRTHAYTTYPSNQQSDFYLGWKVGGMCVWYGTYLPRYQSD</sequence>
<reference evidence="1" key="2">
    <citation type="submission" date="2023-06" db="EMBL/GenBank/DDBJ databases">
        <authorList>
            <consortium name="Lawrence Berkeley National Laboratory"/>
            <person name="Haridas S."/>
            <person name="Hensen N."/>
            <person name="Bonometti L."/>
            <person name="Westerberg I."/>
            <person name="Brannstrom I.O."/>
            <person name="Guillou S."/>
            <person name="Cros-Aarteil S."/>
            <person name="Calhoun S."/>
            <person name="Kuo A."/>
            <person name="Mondo S."/>
            <person name="Pangilinan J."/>
            <person name="Riley R."/>
            <person name="LaButti K."/>
            <person name="Andreopoulos B."/>
            <person name="Lipzen A."/>
            <person name="Chen C."/>
            <person name="Yanf M."/>
            <person name="Daum C."/>
            <person name="Ng V."/>
            <person name="Clum A."/>
            <person name="Steindorff A."/>
            <person name="Ohm R."/>
            <person name="Martin F."/>
            <person name="Silar P."/>
            <person name="Natvig D."/>
            <person name="Lalanne C."/>
            <person name="Gautier V."/>
            <person name="Ament-velasquez S.L."/>
            <person name="Kruys A."/>
            <person name="Hutchinson M.I."/>
            <person name="Powell A.J."/>
            <person name="Barry K."/>
            <person name="Miller A.N."/>
            <person name="Grigoriev I.V."/>
            <person name="Debuchy R."/>
            <person name="Gladieux P."/>
            <person name="Thoren M.H."/>
            <person name="Johannesson H."/>
        </authorList>
    </citation>
    <scope>NUCLEOTIDE SEQUENCE</scope>
    <source>
        <strain evidence="1">CBS 232.78</strain>
    </source>
</reference>
<evidence type="ECO:0000313" key="1">
    <source>
        <dbReference type="EMBL" id="KAK3391020.1"/>
    </source>
</evidence>
<dbReference type="AlphaFoldDB" id="A0AAE0P0X1"/>
<evidence type="ECO:0000313" key="2">
    <source>
        <dbReference type="Proteomes" id="UP001285441"/>
    </source>
</evidence>